<dbReference type="PANTHER" id="PTHR43856:SF1">
    <property type="entry name" value="MITOCHONDRIAL CARDIOLIPIN HYDROLASE"/>
    <property type="match status" value="1"/>
</dbReference>
<organism evidence="6">
    <name type="scientific">marine sediment metagenome</name>
    <dbReference type="NCBI Taxonomy" id="412755"/>
    <lineage>
        <taxon>unclassified sequences</taxon>
        <taxon>metagenomes</taxon>
        <taxon>ecological metagenomes</taxon>
    </lineage>
</organism>
<keyword evidence="4" id="KW-1133">Transmembrane helix</keyword>
<dbReference type="SUPFAM" id="SSF56024">
    <property type="entry name" value="Phospholipase D/nuclease"/>
    <property type="match status" value="1"/>
</dbReference>
<dbReference type="InterPro" id="IPR051406">
    <property type="entry name" value="PLD_domain"/>
</dbReference>
<evidence type="ECO:0000259" key="5">
    <source>
        <dbReference type="PROSITE" id="PS50035"/>
    </source>
</evidence>
<evidence type="ECO:0000256" key="4">
    <source>
        <dbReference type="SAM" id="Phobius"/>
    </source>
</evidence>
<feature type="domain" description="PLD phosphodiesterase" evidence="5">
    <location>
        <begin position="175"/>
        <end position="202"/>
    </location>
</feature>
<feature type="transmembrane region" description="Helical" evidence="4">
    <location>
        <begin position="102"/>
        <end position="119"/>
    </location>
</feature>
<dbReference type="EMBL" id="LAZR01029704">
    <property type="protein sequence ID" value="KKL58774.1"/>
    <property type="molecule type" value="Genomic_DNA"/>
</dbReference>
<dbReference type="InterPro" id="IPR001736">
    <property type="entry name" value="PLipase_D/transphosphatidylase"/>
</dbReference>
<keyword evidence="2" id="KW-0442">Lipid degradation</keyword>
<evidence type="ECO:0000256" key="3">
    <source>
        <dbReference type="ARBA" id="ARBA00023098"/>
    </source>
</evidence>
<comment type="caution">
    <text evidence="6">The sequence shown here is derived from an EMBL/GenBank/DDBJ whole genome shotgun (WGS) entry which is preliminary data.</text>
</comment>
<reference evidence="6" key="1">
    <citation type="journal article" date="2015" name="Nature">
        <title>Complex archaea that bridge the gap between prokaryotes and eukaryotes.</title>
        <authorList>
            <person name="Spang A."/>
            <person name="Saw J.H."/>
            <person name="Jorgensen S.L."/>
            <person name="Zaremba-Niedzwiedzka K."/>
            <person name="Martijn J."/>
            <person name="Lind A.E."/>
            <person name="van Eijk R."/>
            <person name="Schleper C."/>
            <person name="Guy L."/>
            <person name="Ettema T.J."/>
        </authorList>
    </citation>
    <scope>NUCLEOTIDE SEQUENCE</scope>
</reference>
<evidence type="ECO:0000256" key="2">
    <source>
        <dbReference type="ARBA" id="ARBA00022963"/>
    </source>
</evidence>
<dbReference type="InterPro" id="IPR025202">
    <property type="entry name" value="PLD-like_dom"/>
</dbReference>
<sequence>MWFNQAKCDIYMGTGAGTKLLQELANAQKSVKIASPFLSPNMVGELIRLHDQGIKISLITSVSSYDDSQRQERSLRPLVLQHRRLNHRAKNSRRRLKRIRRILQIIGILSIAFLLYRFYATTAWAYLYALPFPLLLLGITGYFGRRIRRKRVYSYSYSQLFPFRVFGTPEPGRINSMFVHGKIYIIDGRTAYLGSLNFTESGTKYNYETRIRVTDIEAVNKIDGAFEELYHHDELDFLGIEEWGKRFYMEPIN</sequence>
<dbReference type="PANTHER" id="PTHR43856">
    <property type="entry name" value="CARDIOLIPIN HYDROLASE"/>
    <property type="match status" value="1"/>
</dbReference>
<keyword evidence="4" id="KW-0812">Transmembrane</keyword>
<evidence type="ECO:0000256" key="1">
    <source>
        <dbReference type="ARBA" id="ARBA00022801"/>
    </source>
</evidence>
<evidence type="ECO:0000313" key="6">
    <source>
        <dbReference type="EMBL" id="KKL58774.1"/>
    </source>
</evidence>
<keyword evidence="4" id="KW-0472">Membrane</keyword>
<feature type="transmembrane region" description="Helical" evidence="4">
    <location>
        <begin position="125"/>
        <end position="144"/>
    </location>
</feature>
<keyword evidence="1" id="KW-0378">Hydrolase</keyword>
<proteinExistence type="predicted"/>
<dbReference type="Pfam" id="PF13091">
    <property type="entry name" value="PLDc_2"/>
    <property type="match status" value="1"/>
</dbReference>
<protein>
    <recommendedName>
        <fullName evidence="5">PLD phosphodiesterase domain-containing protein</fullName>
    </recommendedName>
</protein>
<dbReference type="GO" id="GO:0016042">
    <property type="term" value="P:lipid catabolic process"/>
    <property type="evidence" value="ECO:0007669"/>
    <property type="project" value="UniProtKB-KW"/>
</dbReference>
<name>A0A0F9DAV0_9ZZZZ</name>
<dbReference type="SMART" id="SM00155">
    <property type="entry name" value="PLDc"/>
    <property type="match status" value="1"/>
</dbReference>
<dbReference type="Gene3D" id="3.30.870.10">
    <property type="entry name" value="Endonuclease Chain A"/>
    <property type="match status" value="1"/>
</dbReference>
<dbReference type="AlphaFoldDB" id="A0A0F9DAV0"/>
<dbReference type="GO" id="GO:0016891">
    <property type="term" value="F:RNA endonuclease activity producing 5'-phosphomonoesters, hydrolytic mechanism"/>
    <property type="evidence" value="ECO:0007669"/>
    <property type="project" value="TreeGrafter"/>
</dbReference>
<accession>A0A0F9DAV0</accession>
<gene>
    <name evidence="6" type="ORF">LCGC14_2221990</name>
</gene>
<dbReference type="PROSITE" id="PS50035">
    <property type="entry name" value="PLD"/>
    <property type="match status" value="1"/>
</dbReference>
<keyword evidence="3" id="KW-0443">Lipid metabolism</keyword>